<reference evidence="1 2" key="1">
    <citation type="submission" date="2014-02" db="EMBL/GenBank/DDBJ databases">
        <authorList>
            <person name="Sibley D."/>
            <person name="Venepally P."/>
            <person name="Karamycheva S."/>
            <person name="Hadjithomas M."/>
            <person name="Khan A."/>
            <person name="Brunk B."/>
            <person name="Roos D."/>
            <person name="Caler E."/>
            <person name="Lorenzi H."/>
        </authorList>
    </citation>
    <scope>NUCLEOTIDE SEQUENCE [LARGE SCALE GENOMIC DNA]</scope>
    <source>
        <strain evidence="1 2">GAB2-2007-GAL-DOM2</strain>
    </source>
</reference>
<gene>
    <name evidence="1" type="ORF">TGDOM2_220145</name>
</gene>
<dbReference type="VEuPathDB" id="ToxoDB:TGDOM2_220145"/>
<evidence type="ECO:0000313" key="1">
    <source>
        <dbReference type="EMBL" id="KFG30545.1"/>
    </source>
</evidence>
<accession>A0A086JEH7</accession>
<dbReference type="Proteomes" id="UP000028837">
    <property type="component" value="Unassembled WGS sequence"/>
</dbReference>
<name>A0A086JEH7_TOXGO</name>
<dbReference type="AlphaFoldDB" id="A0A086JEH7"/>
<organism evidence="1 2">
    <name type="scientific">Toxoplasma gondii GAB2-2007-GAL-DOM2</name>
    <dbReference type="NCBI Taxonomy" id="1130820"/>
    <lineage>
        <taxon>Eukaryota</taxon>
        <taxon>Sar</taxon>
        <taxon>Alveolata</taxon>
        <taxon>Apicomplexa</taxon>
        <taxon>Conoidasida</taxon>
        <taxon>Coccidia</taxon>
        <taxon>Eucoccidiorida</taxon>
        <taxon>Eimeriorina</taxon>
        <taxon>Sarcocystidae</taxon>
        <taxon>Toxoplasma</taxon>
    </lineage>
</organism>
<comment type="caution">
    <text evidence="1">The sequence shown here is derived from an EMBL/GenBank/DDBJ whole genome shotgun (WGS) entry which is preliminary data.</text>
</comment>
<protein>
    <submittedName>
        <fullName evidence="1">Uncharacterized protein</fullName>
    </submittedName>
</protein>
<sequence length="206" mass="23347">MRKLSRALLTKSQEIRTRHSSFGPDASPKMQLMAHVLYLFSFQLAVEFQVLFQTPVMFTKLRGTRPRQEKCLMAISRPVTALTSYTFLWADLYTRKTATHSRYTDEDAWNATLLGSRHDEKVTDSSSLLACGSPFDFHECRGEFSGLMARSNGLPALATRGQASVTRQLRNLQRRTCKRSSASRRSAVNGDPSCMLHLLMCHELCH</sequence>
<evidence type="ECO:0000313" key="2">
    <source>
        <dbReference type="Proteomes" id="UP000028837"/>
    </source>
</evidence>
<dbReference type="EMBL" id="AHZU02001615">
    <property type="protein sequence ID" value="KFG30545.1"/>
    <property type="molecule type" value="Genomic_DNA"/>
</dbReference>
<proteinExistence type="predicted"/>